<dbReference type="UniPathway" id="UPA00988"/>
<feature type="coiled-coil region" evidence="15">
    <location>
        <begin position="11"/>
        <end position="52"/>
    </location>
</feature>
<feature type="binding site" evidence="14">
    <location>
        <position position="373"/>
    </location>
    <ligand>
        <name>Zn(2+)</name>
        <dbReference type="ChEBI" id="CHEBI:29105"/>
    </ligand>
</feature>
<dbReference type="STRING" id="331657.A0A4U0WQY2"/>
<comment type="pathway">
    <text evidence="14">Cofactor biosynthesis; molybdopterin biosynthesis.</text>
</comment>
<keyword evidence="10 14" id="KW-0067">ATP-binding</keyword>
<dbReference type="UniPathway" id="UPA00344"/>
<keyword evidence="9 14" id="KW-0862">Zinc</keyword>
<dbReference type="InterPro" id="IPR035985">
    <property type="entry name" value="Ubiquitin-activating_enz"/>
</dbReference>
<dbReference type="SUPFAM" id="SSF69572">
    <property type="entry name" value="Activating enzymes of the ubiquitin-like proteins"/>
    <property type="match status" value="1"/>
</dbReference>
<dbReference type="Pfam" id="PF00581">
    <property type="entry name" value="Rhodanese"/>
    <property type="match status" value="1"/>
</dbReference>
<evidence type="ECO:0000256" key="1">
    <source>
        <dbReference type="ARBA" id="ARBA00004514"/>
    </source>
</evidence>
<dbReference type="OrthoDB" id="10261062at2759"/>
<dbReference type="GO" id="GO:0004792">
    <property type="term" value="F:thiosulfate-cyanide sulfurtransferase activity"/>
    <property type="evidence" value="ECO:0007669"/>
    <property type="project" value="TreeGrafter"/>
</dbReference>
<dbReference type="PROSITE" id="PS50206">
    <property type="entry name" value="RHODANESE_3"/>
    <property type="match status" value="1"/>
</dbReference>
<evidence type="ECO:0000256" key="9">
    <source>
        <dbReference type="ARBA" id="ARBA00022833"/>
    </source>
</evidence>
<evidence type="ECO:0000313" key="19">
    <source>
        <dbReference type="Proteomes" id="UP000308768"/>
    </source>
</evidence>
<proteinExistence type="inferred from homology"/>
<dbReference type="CDD" id="cd00757">
    <property type="entry name" value="ThiF_MoeB_HesA_family"/>
    <property type="match status" value="1"/>
</dbReference>
<keyword evidence="6 14" id="KW-0479">Metal-binding</keyword>
<comment type="caution">
    <text evidence="18">The sequence shown here is derived from an EMBL/GenBank/DDBJ whole genome shotgun (WGS) entry which is preliminary data.</text>
</comment>
<comment type="function">
    <text evidence="13">Plays a central role in 2-thiolation of mcm(5)S(2)U at tRNA wobble positions of cytosolic tRNA(Lys), tRNA(Glu) and tRNA(Gln). Also essential during biosynthesis of the molybdenum cofactor. Acts by mediating the C-terminal thiocarboxylation of sulfur carriers urm1 and mocs2a. Its N-terminus first activates urm1 and mocs2a as acyl-adenylates (-COAMP), then the persulfide sulfur on the catalytic cysteine is transferred to urm1 and mocs2a to form thiocarboxylation (-COSH) of their C-terminus. The reaction probably involves hydrogen sulfide that is generated from the persulfide intermediate and that acts as a nucleophile towards urm1 and mocs2a. Subsequently, a transient disulfide bond is formed. Does not use thiosulfate as sulfur donor; nfs1 probably acting as a sulfur donor for thiocarboxylation reactions.</text>
</comment>
<dbReference type="InterPro" id="IPR000594">
    <property type="entry name" value="ThiF_NAD_FAD-bd"/>
</dbReference>
<dbReference type="GO" id="GO:0002143">
    <property type="term" value="P:tRNA wobble position uridine thiolation"/>
    <property type="evidence" value="ECO:0007669"/>
    <property type="project" value="InterPro"/>
</dbReference>
<dbReference type="FunFam" id="3.40.50.720:FF:000033">
    <property type="entry name" value="Adenylyltransferase and sulfurtransferase MOCS3"/>
    <property type="match status" value="1"/>
</dbReference>
<evidence type="ECO:0000256" key="12">
    <source>
        <dbReference type="ARBA" id="ARBA00023268"/>
    </source>
</evidence>
<keyword evidence="12 14" id="KW-0511">Multifunctional enzyme</keyword>
<evidence type="ECO:0000256" key="13">
    <source>
        <dbReference type="ARBA" id="ARBA00043893"/>
    </source>
</evidence>
<feature type="active site" description="Cysteine persulfide intermediate; for sulfurtransferase activity" evidence="14">
    <location>
        <position position="493"/>
    </location>
</feature>
<feature type="region of interest" description="Disordered" evidence="16">
    <location>
        <begin position="72"/>
        <end position="92"/>
    </location>
</feature>
<keyword evidence="3 14" id="KW-0808">Transferase</keyword>
<dbReference type="EMBL" id="NAJN01001178">
    <property type="protein sequence ID" value="TKA65108.1"/>
    <property type="molecule type" value="Genomic_DNA"/>
</dbReference>
<dbReference type="GO" id="GO:0005524">
    <property type="term" value="F:ATP binding"/>
    <property type="evidence" value="ECO:0007669"/>
    <property type="project" value="UniProtKB-KW"/>
</dbReference>
<evidence type="ECO:0000256" key="6">
    <source>
        <dbReference type="ARBA" id="ARBA00022723"/>
    </source>
</evidence>
<feature type="binding site" evidence="14">
    <location>
        <position position="271"/>
    </location>
    <ligand>
        <name>Zn(2+)</name>
        <dbReference type="ChEBI" id="CHEBI:29105"/>
    </ligand>
</feature>
<comment type="cofactor">
    <cofactor evidence="14">
        <name>Zn(2+)</name>
        <dbReference type="ChEBI" id="CHEBI:29105"/>
    </cofactor>
    <text evidence="14">Binds 1 zinc ion per subunit.</text>
</comment>
<dbReference type="GO" id="GO:0046872">
    <property type="term" value="F:metal ion binding"/>
    <property type="evidence" value="ECO:0007669"/>
    <property type="project" value="UniProtKB-KW"/>
</dbReference>
<dbReference type="GO" id="GO:0005829">
    <property type="term" value="C:cytosol"/>
    <property type="evidence" value="ECO:0007669"/>
    <property type="project" value="UniProtKB-SubCell"/>
</dbReference>
<dbReference type="GO" id="GO:0061605">
    <property type="term" value="F:molybdopterin-synthase adenylyltransferase activity"/>
    <property type="evidence" value="ECO:0007669"/>
    <property type="project" value="UniProtKB-EC"/>
</dbReference>
<evidence type="ECO:0000256" key="8">
    <source>
        <dbReference type="ARBA" id="ARBA00022786"/>
    </source>
</evidence>
<organism evidence="18 19">
    <name type="scientific">Cryomyces minteri</name>
    <dbReference type="NCBI Taxonomy" id="331657"/>
    <lineage>
        <taxon>Eukaryota</taxon>
        <taxon>Fungi</taxon>
        <taxon>Dikarya</taxon>
        <taxon>Ascomycota</taxon>
        <taxon>Pezizomycotina</taxon>
        <taxon>Dothideomycetes</taxon>
        <taxon>Dothideomycetes incertae sedis</taxon>
        <taxon>Cryomyces</taxon>
    </lineage>
</organism>
<dbReference type="GO" id="GO:0061604">
    <property type="term" value="F:molybdopterin-synthase sulfurtransferase activity"/>
    <property type="evidence" value="ECO:0007669"/>
    <property type="project" value="UniProtKB-EC"/>
</dbReference>
<evidence type="ECO:0000256" key="14">
    <source>
        <dbReference type="HAMAP-Rule" id="MF_03049"/>
    </source>
</evidence>
<feature type="binding site" evidence="14">
    <location>
        <begin position="161"/>
        <end position="165"/>
    </location>
    <ligand>
        <name>ATP</name>
        <dbReference type="ChEBI" id="CHEBI:30616"/>
    </ligand>
</feature>
<reference evidence="18 19" key="1">
    <citation type="submission" date="2017-03" db="EMBL/GenBank/DDBJ databases">
        <title>Genomes of endolithic fungi from Antarctica.</title>
        <authorList>
            <person name="Coleine C."/>
            <person name="Masonjones S."/>
            <person name="Stajich J.E."/>
        </authorList>
    </citation>
    <scope>NUCLEOTIDE SEQUENCE [LARGE SCALE GENOMIC DNA]</scope>
    <source>
        <strain evidence="18 19">CCFEE 5187</strain>
    </source>
</reference>
<evidence type="ECO:0000256" key="10">
    <source>
        <dbReference type="ARBA" id="ARBA00022840"/>
    </source>
</evidence>
<feature type="domain" description="Rhodanese" evidence="17">
    <location>
        <begin position="443"/>
        <end position="545"/>
    </location>
</feature>
<dbReference type="Pfam" id="PF00899">
    <property type="entry name" value="ThiF"/>
    <property type="match status" value="1"/>
</dbReference>
<keyword evidence="2 14" id="KW-0963">Cytoplasm</keyword>
<evidence type="ECO:0000256" key="3">
    <source>
        <dbReference type="ARBA" id="ARBA00022679"/>
    </source>
</evidence>
<dbReference type="InterPro" id="IPR028885">
    <property type="entry name" value="MOCS3/Uba4"/>
</dbReference>
<keyword evidence="4 14" id="KW-0819">tRNA processing</keyword>
<feature type="binding site" evidence="14">
    <location>
        <position position="133"/>
    </location>
    <ligand>
        <name>ATP</name>
        <dbReference type="ChEBI" id="CHEBI:30616"/>
    </ligand>
</feature>
<evidence type="ECO:0000256" key="2">
    <source>
        <dbReference type="ARBA" id="ARBA00022490"/>
    </source>
</evidence>
<evidence type="ECO:0000256" key="15">
    <source>
        <dbReference type="SAM" id="Coils"/>
    </source>
</evidence>
<comment type="subcellular location">
    <subcellularLocation>
        <location evidence="1">Cytoplasm</location>
        <location evidence="1">Cytosol</location>
    </subcellularLocation>
</comment>
<dbReference type="EC" id="2.7.7.80" evidence="14"/>
<comment type="catalytic activity">
    <reaction evidence="14">
        <text>[molybdopterin-synthase sulfur-carrier protein]-C-terminal Gly-Gly-AMP + S-sulfanyl-L-cysteinyl-[cysteine desulfurase] + AH2 = [molybdopterin-synthase sulfur-carrier protein]-C-terminal-Gly-aminoethanethioate + L-cysteinyl-[cysteine desulfurase] + A + AMP + 2 H(+)</text>
        <dbReference type="Rhea" id="RHEA:48612"/>
        <dbReference type="Rhea" id="RHEA-COMP:12157"/>
        <dbReference type="Rhea" id="RHEA-COMP:12158"/>
        <dbReference type="Rhea" id="RHEA-COMP:12159"/>
        <dbReference type="Rhea" id="RHEA-COMP:19907"/>
        <dbReference type="ChEBI" id="CHEBI:13193"/>
        <dbReference type="ChEBI" id="CHEBI:15378"/>
        <dbReference type="ChEBI" id="CHEBI:17499"/>
        <dbReference type="ChEBI" id="CHEBI:29950"/>
        <dbReference type="ChEBI" id="CHEBI:61963"/>
        <dbReference type="ChEBI" id="CHEBI:90618"/>
        <dbReference type="ChEBI" id="CHEBI:232372"/>
        <dbReference type="ChEBI" id="CHEBI:456215"/>
        <dbReference type="EC" id="2.8.1.11"/>
    </reaction>
</comment>
<sequence>MSPTEDVDAYVLKLRRQVRAAEVQLRDLRRQLVQAEKQADEARNLNKNHDRGLPFAQQSKRLAVLRNIGQEQGYEGHTNGTEDRSQYARSKRRWPLRKEEYKRYGRQLIMPEIGLEGQLRLRSCSVLVVGVGGLGCPAALYLAGAGVSTIGLVDGDTVEESNLHRQILHSTEKIGMSKVDSAVEQLRSLNPLVNYVSYREHLTPQIALQMFDRYDLVLDCTDHPTSRYLISDTCVLLQKPLVSASALRTEGQLMVLNNPSRAAGDVTGGPCYRCVFPRPPPAESVTSCGEGGILGPVVGIMGVLQALEAIKIIVAGISNPFDADGNIDISTVGREEASNASAPRQESPSLLLFSAYTSPPFRSVRLRSRRKDCVACSASATITRASLTSGSLDYAQFCGFVNPVSVLEKDSRISANDYDAQQFMLEWFRQTRGSEVYGPMTDTIIDVREKVQFDLCHFDRAINVPRSEILADDEPLRRALEELPARRQITVVCRLGNDSQLAVRKIRELRRRGGAIGSAETDDSLVMDIEGGLRAWTRNVDPEFPEY</sequence>
<evidence type="ECO:0000256" key="11">
    <source>
        <dbReference type="ARBA" id="ARBA00023150"/>
    </source>
</evidence>
<keyword evidence="7 14" id="KW-0547">Nucleotide-binding</keyword>
<accession>A0A4U0WQY2</accession>
<feature type="binding site" evidence="14">
    <location>
        <position position="376"/>
    </location>
    <ligand>
        <name>Zn(2+)</name>
        <dbReference type="ChEBI" id="CHEBI:29105"/>
    </ligand>
</feature>
<dbReference type="Proteomes" id="UP000308768">
    <property type="component" value="Unassembled WGS sequence"/>
</dbReference>
<gene>
    <name evidence="14" type="primary">uba4</name>
    <name evidence="14" type="synonym">cnxF</name>
    <name evidence="18" type="ORF">B0A49_08703</name>
</gene>
<keyword evidence="8" id="KW-0833">Ubl conjugation pathway</keyword>
<dbReference type="GO" id="GO:0032447">
    <property type="term" value="P:protein urmylation"/>
    <property type="evidence" value="ECO:0007669"/>
    <property type="project" value="TreeGrafter"/>
</dbReference>
<evidence type="ECO:0000259" key="17">
    <source>
        <dbReference type="PROSITE" id="PS50206"/>
    </source>
</evidence>
<feature type="binding site" evidence="14">
    <location>
        <begin position="222"/>
        <end position="223"/>
    </location>
    <ligand>
        <name>ATP</name>
        <dbReference type="ChEBI" id="CHEBI:30616"/>
    </ligand>
</feature>
<comment type="similarity">
    <text evidence="14">In the N-terminal section; belongs to the HesA/MoeB/ThiF family. UBA4 subfamily.</text>
</comment>
<feature type="binding site" evidence="14">
    <location>
        <position position="154"/>
    </location>
    <ligand>
        <name>ATP</name>
        <dbReference type="ChEBI" id="CHEBI:30616"/>
    </ligand>
</feature>
<keyword evidence="5" id="KW-0548">Nucleotidyltransferase</keyword>
<keyword evidence="19" id="KW-1185">Reference proteome</keyword>
<evidence type="ECO:0000256" key="5">
    <source>
        <dbReference type="ARBA" id="ARBA00022695"/>
    </source>
</evidence>
<dbReference type="InterPro" id="IPR036873">
    <property type="entry name" value="Rhodanese-like_dom_sf"/>
</dbReference>
<comment type="function">
    <text evidence="14">Plays a central role in 2-thiolation of mcm(5)S(2)U at tRNA wobble positions of cytosolic tRNA(Lys), tRNA(Glu) and tRNA(Gln). Also essential during biosynthesis of the molybdenum cofactor. Acts by mediating the C-terminal thiocarboxylation of sulfur carriers urm1 and MOCS2A. Its N-terminus first activates urm1 and MOCS2A as acyl-adenylates (-COAMP), then the persulfide sulfur on the catalytic cysteine is transferred to urm1 and MOCS2A to form thiocarboxylation (-COSH) of their C-terminus. The reaction probably involves hydrogen sulfide that is generated from the persulfide intermediate and that acts as nucleophile towards urm1 and MOCS2A. Subsequently, a transient disulfide bond is formed. Does not use thiosulfate as sulfur donor; nfs1 probably acting as a sulfur donor for thiocarboxylation reactions.</text>
</comment>
<name>A0A4U0WQY2_9PEZI</name>
<dbReference type="GO" id="GO:0006777">
    <property type="term" value="P:Mo-molybdopterin cofactor biosynthetic process"/>
    <property type="evidence" value="ECO:0007669"/>
    <property type="project" value="UniProtKB-UniRule"/>
</dbReference>
<dbReference type="AlphaFoldDB" id="A0A4U0WQY2"/>
<keyword evidence="11 14" id="KW-0501">Molybdenum cofactor biosynthesis</keyword>
<feature type="binding site" evidence="14">
    <location>
        <position position="178"/>
    </location>
    <ligand>
        <name>ATP</name>
        <dbReference type="ChEBI" id="CHEBI:30616"/>
    </ligand>
</feature>
<evidence type="ECO:0000313" key="18">
    <source>
        <dbReference type="EMBL" id="TKA65108.1"/>
    </source>
</evidence>
<dbReference type="InterPro" id="IPR001763">
    <property type="entry name" value="Rhodanese-like_dom"/>
</dbReference>
<dbReference type="Gene3D" id="3.40.50.720">
    <property type="entry name" value="NAD(P)-binding Rossmann-like Domain"/>
    <property type="match status" value="1"/>
</dbReference>
<dbReference type="HAMAP" id="MF_03049">
    <property type="entry name" value="MOCS3_Uba4"/>
    <property type="match status" value="1"/>
</dbReference>
<feature type="binding site" evidence="14">
    <location>
        <position position="274"/>
    </location>
    <ligand>
        <name>Zn(2+)</name>
        <dbReference type="ChEBI" id="CHEBI:29105"/>
    </ligand>
</feature>
<feature type="active site" description="Glycyl thioester intermediate; for adenylyltransferase activity" evidence="14">
    <location>
        <position position="288"/>
    </location>
</feature>
<evidence type="ECO:0000256" key="7">
    <source>
        <dbReference type="ARBA" id="ARBA00022741"/>
    </source>
</evidence>
<protein>
    <recommendedName>
        <fullName evidence="14">Adenylyltransferase and sulfurtransferase uba4</fullName>
    </recommendedName>
    <alternativeName>
        <fullName evidence="14">Common component for nitrate reductase and xanthine dehydrogenase protein F</fullName>
    </alternativeName>
    <alternativeName>
        <fullName evidence="14">Ubiquitin-like protein activator 4</fullName>
    </alternativeName>
    <domain>
        <recommendedName>
            <fullName evidence="14">Molybdopterin-synthase adenylyltransferase</fullName>
            <ecNumber evidence="14">2.7.7.80</ecNumber>
        </recommendedName>
        <alternativeName>
            <fullName evidence="14">Adenylyltransferase uba4</fullName>
        </alternativeName>
        <alternativeName>
            <fullName evidence="14">Sulfur carrier protein MOCS2A adenylyltransferase</fullName>
        </alternativeName>
    </domain>
    <domain>
        <recommendedName>
            <fullName evidence="14">Molybdopterin-synthase sulfurtransferase</fullName>
            <ecNumber evidence="14">2.8.1.11</ecNumber>
        </recommendedName>
        <alternativeName>
            <fullName evidence="14">Sulfurtransferase uba4</fullName>
        </alternativeName>
        <alternativeName>
            <fullName evidence="14">Sulfur carrier protein MOCS2A sulfurtransferase</fullName>
        </alternativeName>
    </domain>
</protein>
<keyword evidence="15" id="KW-0175">Coiled coil</keyword>
<dbReference type="GO" id="GO:0042292">
    <property type="term" value="F:URM1 activating enzyme activity"/>
    <property type="evidence" value="ECO:0007669"/>
    <property type="project" value="TreeGrafter"/>
</dbReference>
<dbReference type="Gene3D" id="3.40.250.10">
    <property type="entry name" value="Rhodanese-like domain"/>
    <property type="match status" value="1"/>
</dbReference>
<dbReference type="EC" id="2.8.1.11" evidence="14"/>
<evidence type="ECO:0000256" key="4">
    <source>
        <dbReference type="ARBA" id="ARBA00022694"/>
    </source>
</evidence>
<dbReference type="PANTHER" id="PTHR10953">
    <property type="entry name" value="UBIQUITIN-ACTIVATING ENZYME E1"/>
    <property type="match status" value="1"/>
</dbReference>
<dbReference type="PANTHER" id="PTHR10953:SF102">
    <property type="entry name" value="ADENYLYLTRANSFERASE AND SULFURTRANSFERASE MOCS3"/>
    <property type="match status" value="1"/>
</dbReference>
<evidence type="ECO:0000256" key="16">
    <source>
        <dbReference type="SAM" id="MobiDB-lite"/>
    </source>
</evidence>
<comment type="pathway">
    <text evidence="14">tRNA modification; 5-methoxycarbonylmethyl-2-thiouridine-tRNA biosynthesis.</text>
</comment>
<dbReference type="SMART" id="SM00450">
    <property type="entry name" value="RHOD"/>
    <property type="match status" value="1"/>
</dbReference>
<comment type="catalytic activity">
    <reaction evidence="14">
        <text>[molybdopterin-synthase sulfur-carrier protein]-C-terminal Gly-Gly + ATP + H(+) = [molybdopterin-synthase sulfur-carrier protein]-C-terminal Gly-Gly-AMP + diphosphate</text>
        <dbReference type="Rhea" id="RHEA:43616"/>
        <dbReference type="Rhea" id="RHEA-COMP:12159"/>
        <dbReference type="Rhea" id="RHEA-COMP:12202"/>
        <dbReference type="ChEBI" id="CHEBI:15378"/>
        <dbReference type="ChEBI" id="CHEBI:30616"/>
        <dbReference type="ChEBI" id="CHEBI:33019"/>
        <dbReference type="ChEBI" id="CHEBI:90618"/>
        <dbReference type="ChEBI" id="CHEBI:90778"/>
        <dbReference type="EC" id="2.7.7.80"/>
    </reaction>
</comment>
<dbReference type="InterPro" id="IPR045886">
    <property type="entry name" value="ThiF/MoeB/HesA"/>
</dbReference>